<sequence>MLSSIGRAAVRRVVAPGPQSTNSAFRSVWHLQHVGSFHHPKGSSALDKSYFSLGRAYATATKAAPKSKKTTTKSAKPKNPVVKKAAKKPVKKTATKKKKKAVKKLKSKSVGRPRKILTEEDKKKAVVKALKAQALAIPKKLPFTAWMVFNAEDARANPVSVANGGPRSADAANRYKSMSPAELEHYNHIANQNKVANEVAFKQWVESHTPEQIRSANNARKQLRKKDPLHTWTPIPDDRMPKQPTTPYFFFVKEKHASGDMKGIKFTDIGRLVAKEWAALPPSDRKIYENQGAADKQRYVQEFKTVFHRDPDFVTNAKAK</sequence>
<dbReference type="SMART" id="SM00398">
    <property type="entry name" value="HMG"/>
    <property type="match status" value="2"/>
</dbReference>
<feature type="region of interest" description="Disordered" evidence="5">
    <location>
        <begin position="62"/>
        <end position="99"/>
    </location>
</feature>
<dbReference type="AlphaFoldDB" id="A0A2J6PU12"/>
<dbReference type="PROSITE" id="PS50118">
    <property type="entry name" value="HMG_BOX_2"/>
    <property type="match status" value="1"/>
</dbReference>
<dbReference type="PANTHER" id="PTHR46318">
    <property type="entry name" value="UPSTREAM BINDING TRANSCRIPTION FACTOR"/>
    <property type="match status" value="1"/>
</dbReference>
<gene>
    <name evidence="7" type="ORF">NA56DRAFT_648541</name>
</gene>
<evidence type="ECO:0000256" key="5">
    <source>
        <dbReference type="SAM" id="MobiDB-lite"/>
    </source>
</evidence>
<evidence type="ECO:0000256" key="1">
    <source>
        <dbReference type="ARBA" id="ARBA00004123"/>
    </source>
</evidence>
<reference evidence="7 8" key="1">
    <citation type="submission" date="2016-05" db="EMBL/GenBank/DDBJ databases">
        <title>A degradative enzymes factory behind the ericoid mycorrhizal symbiosis.</title>
        <authorList>
            <consortium name="DOE Joint Genome Institute"/>
            <person name="Martino E."/>
            <person name="Morin E."/>
            <person name="Grelet G."/>
            <person name="Kuo A."/>
            <person name="Kohler A."/>
            <person name="Daghino S."/>
            <person name="Barry K."/>
            <person name="Choi C."/>
            <person name="Cichocki N."/>
            <person name="Clum A."/>
            <person name="Copeland A."/>
            <person name="Hainaut M."/>
            <person name="Haridas S."/>
            <person name="Labutti K."/>
            <person name="Lindquist E."/>
            <person name="Lipzen A."/>
            <person name="Khouja H.-R."/>
            <person name="Murat C."/>
            <person name="Ohm R."/>
            <person name="Olson A."/>
            <person name="Spatafora J."/>
            <person name="Veneault-Fourrey C."/>
            <person name="Henrissat B."/>
            <person name="Grigoriev I."/>
            <person name="Martin F."/>
            <person name="Perotto S."/>
        </authorList>
    </citation>
    <scope>NUCLEOTIDE SEQUENCE [LARGE SCALE GENOMIC DNA]</scope>
    <source>
        <strain evidence="7 8">UAMH 7357</strain>
    </source>
</reference>
<dbReference type="STRING" id="1745343.A0A2J6PU12"/>
<keyword evidence="2 4" id="KW-0238">DNA-binding</keyword>
<dbReference type="InterPro" id="IPR009071">
    <property type="entry name" value="HMG_box_dom"/>
</dbReference>
<evidence type="ECO:0000256" key="2">
    <source>
        <dbReference type="ARBA" id="ARBA00023125"/>
    </source>
</evidence>
<dbReference type="Gene3D" id="1.10.30.10">
    <property type="entry name" value="High mobility group box domain"/>
    <property type="match status" value="2"/>
</dbReference>
<keyword evidence="3 4" id="KW-0539">Nucleus</keyword>
<evidence type="ECO:0000256" key="4">
    <source>
        <dbReference type="PROSITE-ProRule" id="PRU00267"/>
    </source>
</evidence>
<dbReference type="CDD" id="cd00084">
    <property type="entry name" value="HMG-box_SF"/>
    <property type="match status" value="1"/>
</dbReference>
<dbReference type="InterPro" id="IPR036910">
    <property type="entry name" value="HMG_box_dom_sf"/>
</dbReference>
<dbReference type="OrthoDB" id="1919336at2759"/>
<evidence type="ECO:0000256" key="3">
    <source>
        <dbReference type="ARBA" id="ARBA00023242"/>
    </source>
</evidence>
<feature type="DNA-binding region" description="HMG box" evidence="4">
    <location>
        <begin position="241"/>
        <end position="307"/>
    </location>
</feature>
<dbReference type="Proteomes" id="UP000235672">
    <property type="component" value="Unassembled WGS sequence"/>
</dbReference>
<evidence type="ECO:0000259" key="6">
    <source>
        <dbReference type="PROSITE" id="PS50118"/>
    </source>
</evidence>
<protein>
    <recommendedName>
        <fullName evidence="6">HMG box domain-containing protein</fullName>
    </recommendedName>
</protein>
<proteinExistence type="predicted"/>
<dbReference type="PANTHER" id="PTHR46318:SF3">
    <property type="entry name" value="UPSTREAM BINDING TRANSCRIPTION FACTOR"/>
    <property type="match status" value="1"/>
</dbReference>
<accession>A0A2J6PU12</accession>
<dbReference type="GO" id="GO:0005634">
    <property type="term" value="C:nucleus"/>
    <property type="evidence" value="ECO:0007669"/>
    <property type="project" value="UniProtKB-SubCell"/>
</dbReference>
<dbReference type="InterPro" id="IPR051762">
    <property type="entry name" value="UBF1"/>
</dbReference>
<evidence type="ECO:0000313" key="7">
    <source>
        <dbReference type="EMBL" id="PMD17469.1"/>
    </source>
</evidence>
<name>A0A2J6PU12_9HELO</name>
<dbReference type="SUPFAM" id="SSF47095">
    <property type="entry name" value="HMG-box"/>
    <property type="match status" value="2"/>
</dbReference>
<dbReference type="GO" id="GO:0003677">
    <property type="term" value="F:DNA binding"/>
    <property type="evidence" value="ECO:0007669"/>
    <property type="project" value="UniProtKB-UniRule"/>
</dbReference>
<evidence type="ECO:0000313" key="8">
    <source>
        <dbReference type="Proteomes" id="UP000235672"/>
    </source>
</evidence>
<feature type="compositionally biased region" description="Polar residues" evidence="5">
    <location>
        <begin position="211"/>
        <end position="220"/>
    </location>
</feature>
<feature type="domain" description="HMG box" evidence="6">
    <location>
        <begin position="241"/>
        <end position="307"/>
    </location>
</feature>
<dbReference type="Pfam" id="PF00505">
    <property type="entry name" value="HMG_box"/>
    <property type="match status" value="1"/>
</dbReference>
<keyword evidence="8" id="KW-1185">Reference proteome</keyword>
<feature type="region of interest" description="Disordered" evidence="5">
    <location>
        <begin position="211"/>
        <end position="239"/>
    </location>
</feature>
<organism evidence="7 8">
    <name type="scientific">Hyaloscypha hepaticicola</name>
    <dbReference type="NCBI Taxonomy" id="2082293"/>
    <lineage>
        <taxon>Eukaryota</taxon>
        <taxon>Fungi</taxon>
        <taxon>Dikarya</taxon>
        <taxon>Ascomycota</taxon>
        <taxon>Pezizomycotina</taxon>
        <taxon>Leotiomycetes</taxon>
        <taxon>Helotiales</taxon>
        <taxon>Hyaloscyphaceae</taxon>
        <taxon>Hyaloscypha</taxon>
    </lineage>
</organism>
<dbReference type="EMBL" id="KZ613499">
    <property type="protein sequence ID" value="PMD17469.1"/>
    <property type="molecule type" value="Genomic_DNA"/>
</dbReference>
<feature type="compositionally biased region" description="Basic residues" evidence="5">
    <location>
        <begin position="84"/>
        <end position="99"/>
    </location>
</feature>
<feature type="compositionally biased region" description="Low complexity" evidence="5">
    <location>
        <begin position="72"/>
        <end position="83"/>
    </location>
</feature>
<comment type="subcellular location">
    <subcellularLocation>
        <location evidence="1">Nucleus</location>
    </subcellularLocation>
</comment>